<dbReference type="GO" id="GO:0016020">
    <property type="term" value="C:membrane"/>
    <property type="evidence" value="ECO:0007669"/>
    <property type="project" value="TreeGrafter"/>
</dbReference>
<evidence type="ECO:0000313" key="12">
    <source>
        <dbReference type="Ensembl" id="ENSOTSP00005142428.1"/>
    </source>
</evidence>
<evidence type="ECO:0000256" key="4">
    <source>
        <dbReference type="ARBA" id="ARBA00022529"/>
    </source>
</evidence>
<feature type="transmembrane region" description="Helical" evidence="10">
    <location>
        <begin position="62"/>
        <end position="83"/>
    </location>
</feature>
<dbReference type="PROSITE" id="PS51019">
    <property type="entry name" value="REELIN"/>
    <property type="match status" value="1"/>
</dbReference>
<dbReference type="Pfam" id="PF02014">
    <property type="entry name" value="Reeler"/>
    <property type="match status" value="1"/>
</dbReference>
<protein>
    <recommendedName>
        <fullName evidence="11">Reelin domain-containing protein</fullName>
    </recommendedName>
</protein>
<accession>A0AAZ3RN00</accession>
<evidence type="ECO:0000259" key="11">
    <source>
        <dbReference type="PROSITE" id="PS51019"/>
    </source>
</evidence>
<evidence type="ECO:0000256" key="5">
    <source>
        <dbReference type="ARBA" id="ARBA00022588"/>
    </source>
</evidence>
<dbReference type="PANTHER" id="PTHR45828:SF9">
    <property type="entry name" value="CELL WALL INTEGRITY AND STRESS RESPONSE COMPONENT 4-LIKE-RELATED"/>
    <property type="match status" value="1"/>
</dbReference>
<keyword evidence="3" id="KW-0964">Secreted</keyword>
<keyword evidence="10" id="KW-1133">Transmembrane helix</keyword>
<evidence type="ECO:0000256" key="1">
    <source>
        <dbReference type="ARBA" id="ARBA00004613"/>
    </source>
</evidence>
<keyword evidence="6" id="KW-0732">Signal</keyword>
<dbReference type="Ensembl" id="ENSOTST00005149865.1">
    <property type="protein sequence ID" value="ENSOTSP00005142428.1"/>
    <property type="gene ID" value="ENSOTSG00005071652.1"/>
</dbReference>
<evidence type="ECO:0000256" key="7">
    <source>
        <dbReference type="ARBA" id="ARBA00022859"/>
    </source>
</evidence>
<evidence type="ECO:0000256" key="8">
    <source>
        <dbReference type="ARBA" id="ARBA00023022"/>
    </source>
</evidence>
<organism evidence="12 13">
    <name type="scientific">Oncorhynchus tshawytscha</name>
    <name type="common">Chinook salmon</name>
    <name type="synonym">Salmo tshawytscha</name>
    <dbReference type="NCBI Taxonomy" id="74940"/>
    <lineage>
        <taxon>Eukaryota</taxon>
        <taxon>Metazoa</taxon>
        <taxon>Chordata</taxon>
        <taxon>Craniata</taxon>
        <taxon>Vertebrata</taxon>
        <taxon>Euteleostomi</taxon>
        <taxon>Actinopterygii</taxon>
        <taxon>Neopterygii</taxon>
        <taxon>Teleostei</taxon>
        <taxon>Protacanthopterygii</taxon>
        <taxon>Salmoniformes</taxon>
        <taxon>Salmonidae</taxon>
        <taxon>Salmoninae</taxon>
        <taxon>Oncorhynchus</taxon>
    </lineage>
</organism>
<comment type="subcellular location">
    <subcellularLocation>
        <location evidence="1">Secreted</location>
    </subcellularLocation>
</comment>
<evidence type="ECO:0000256" key="2">
    <source>
        <dbReference type="ARBA" id="ARBA00008501"/>
    </source>
</evidence>
<dbReference type="InterPro" id="IPR002861">
    <property type="entry name" value="Reeler_dom"/>
</dbReference>
<reference evidence="12" key="3">
    <citation type="submission" date="2025-09" db="UniProtKB">
        <authorList>
            <consortium name="Ensembl"/>
        </authorList>
    </citation>
    <scope>IDENTIFICATION</scope>
</reference>
<keyword evidence="5" id="KW-0399">Innate immunity</keyword>
<evidence type="ECO:0000313" key="13">
    <source>
        <dbReference type="Proteomes" id="UP000694402"/>
    </source>
</evidence>
<feature type="transmembrane region" description="Helical" evidence="10">
    <location>
        <begin position="426"/>
        <end position="446"/>
    </location>
</feature>
<reference evidence="12" key="2">
    <citation type="submission" date="2025-08" db="UniProtKB">
        <authorList>
            <consortium name="Ensembl"/>
        </authorList>
    </citation>
    <scope>IDENTIFICATION</scope>
</reference>
<dbReference type="InterPro" id="IPR051237">
    <property type="entry name" value="Ferric-chelate_Red/DefProt"/>
</dbReference>
<sequence>MGRMLHLATYTCLWNYFRNCGMSRSDQSNISLAYFLIGIPFSVALARYDTPSLNKMCSAQMVLILIGIATIETVTGFSGGAGVTMSCDTMLPHHGSPTPESGPFSVPKHFCSSAAGDETIVSLKADPATKFKGFLLEARESPNGTAVGTFTLLTPAHSLLLQCGGNPAAAVTQPNNQAKTFIEAKWRAPYKGVFYFRVTFIKDMMKFWKPEAINITTCPTSTTTVTPTTITTTTTTTTVTPTTITTSTTVTPTTITTSTTVTPTTMTTSTTTVTPTTMTTSTTTTVTPTTMTTSTTTVTPTTVTPTTITPPTTPAITNPTIPTPTPALHTSAPSTCMLISALIRPSLLVMSLPKGQTLWHKGFKILLCPLSMVAAIIAFILLLLWEPIQMTLVAVVGVAMVLSLGQTIVVFLPFGPSHELRSICDLVLRVTSFTTEVFTMAAIFVGLEEIEKCCSIHWRMKVMGGYTAWVALFYLMFIYFCCNQSYQRKRIGYKWIVPKRTILFEKILNVILVLGKLGFTVALITGIYT</sequence>
<dbReference type="GO" id="GO:0005576">
    <property type="term" value="C:extracellular region"/>
    <property type="evidence" value="ECO:0007669"/>
    <property type="project" value="UniProtKB-SubCell"/>
</dbReference>
<dbReference type="GO" id="GO:0042742">
    <property type="term" value="P:defense response to bacterium"/>
    <property type="evidence" value="ECO:0007669"/>
    <property type="project" value="UniProtKB-KW"/>
</dbReference>
<evidence type="ECO:0000256" key="9">
    <source>
        <dbReference type="SAM" id="MobiDB-lite"/>
    </source>
</evidence>
<feature type="transmembrane region" description="Helical" evidence="10">
    <location>
        <begin position="466"/>
        <end position="486"/>
    </location>
</feature>
<evidence type="ECO:0000256" key="6">
    <source>
        <dbReference type="ARBA" id="ARBA00022729"/>
    </source>
</evidence>
<evidence type="ECO:0000256" key="10">
    <source>
        <dbReference type="SAM" id="Phobius"/>
    </source>
</evidence>
<dbReference type="CDD" id="cd08544">
    <property type="entry name" value="Reeler"/>
    <property type="match status" value="1"/>
</dbReference>
<feature type="transmembrane region" description="Helical" evidence="10">
    <location>
        <begin position="365"/>
        <end position="385"/>
    </location>
</feature>
<feature type="region of interest" description="Disordered" evidence="9">
    <location>
        <begin position="260"/>
        <end position="319"/>
    </location>
</feature>
<keyword evidence="7" id="KW-0391">Immunity</keyword>
<feature type="transmembrane region" description="Helical" evidence="10">
    <location>
        <begin position="391"/>
        <end position="414"/>
    </location>
</feature>
<feature type="transmembrane region" description="Helical" evidence="10">
    <location>
        <begin position="507"/>
        <end position="528"/>
    </location>
</feature>
<name>A0AAZ3RN00_ONCTS</name>
<dbReference type="Proteomes" id="UP000694402">
    <property type="component" value="Unassembled WGS sequence"/>
</dbReference>
<reference evidence="13" key="1">
    <citation type="journal article" date="2018" name="PLoS ONE">
        <title>Chinook salmon (Oncorhynchus tshawytscha) genome and transcriptome.</title>
        <authorList>
            <person name="Christensen K.A."/>
            <person name="Leong J.S."/>
            <person name="Sakhrani D."/>
            <person name="Biagi C.A."/>
            <person name="Minkley D.R."/>
            <person name="Withler R.E."/>
            <person name="Rondeau E.B."/>
            <person name="Koop B.F."/>
            <person name="Devlin R.H."/>
        </authorList>
    </citation>
    <scope>NUCLEOTIDE SEQUENCE [LARGE SCALE GENOMIC DNA]</scope>
</reference>
<dbReference type="InterPro" id="IPR042307">
    <property type="entry name" value="Reeler_sf"/>
</dbReference>
<dbReference type="GO" id="GO:0045087">
    <property type="term" value="P:innate immune response"/>
    <property type="evidence" value="ECO:0007669"/>
    <property type="project" value="UniProtKB-KW"/>
</dbReference>
<dbReference type="Gene3D" id="2.60.40.4060">
    <property type="entry name" value="Reeler domain"/>
    <property type="match status" value="1"/>
</dbReference>
<comment type="similarity">
    <text evidence="2">Belongs to the insect defense protein family.</text>
</comment>
<proteinExistence type="inferred from homology"/>
<feature type="transmembrane region" description="Helical" evidence="10">
    <location>
        <begin position="32"/>
        <end position="50"/>
    </location>
</feature>
<dbReference type="AlphaFoldDB" id="A0AAZ3RN00"/>
<keyword evidence="4" id="KW-0929">Antimicrobial</keyword>
<keyword evidence="8" id="KW-0044">Antibiotic</keyword>
<keyword evidence="13" id="KW-1185">Reference proteome</keyword>
<keyword evidence="10" id="KW-0472">Membrane</keyword>
<keyword evidence="10" id="KW-0812">Transmembrane</keyword>
<evidence type="ECO:0000256" key="3">
    <source>
        <dbReference type="ARBA" id="ARBA00022525"/>
    </source>
</evidence>
<feature type="domain" description="Reelin" evidence="11">
    <location>
        <begin position="68"/>
        <end position="231"/>
    </location>
</feature>
<dbReference type="GeneTree" id="ENSGT00600000085557"/>
<dbReference type="PANTHER" id="PTHR45828">
    <property type="entry name" value="CYTOCHROME B561/FERRIC REDUCTASE TRANSMEMBRANE"/>
    <property type="match status" value="1"/>
</dbReference>